<evidence type="ECO:0000313" key="7">
    <source>
        <dbReference type="WBParaSite" id="MBELARI_LOCUS4848"/>
    </source>
</evidence>
<evidence type="ECO:0000313" key="5">
    <source>
        <dbReference type="Proteomes" id="UP000887575"/>
    </source>
</evidence>
<evidence type="ECO:0000256" key="1">
    <source>
        <dbReference type="ARBA" id="ARBA00005495"/>
    </source>
</evidence>
<comment type="similarity">
    <text evidence="1">Belongs to the Gfa family.</text>
</comment>
<dbReference type="Gene3D" id="2.170.150.70">
    <property type="match status" value="1"/>
</dbReference>
<dbReference type="InterPro" id="IPR006913">
    <property type="entry name" value="CENP-V/GFA"/>
</dbReference>
<dbReference type="InterPro" id="IPR052355">
    <property type="entry name" value="CENP-V-like"/>
</dbReference>
<evidence type="ECO:0000256" key="3">
    <source>
        <dbReference type="ARBA" id="ARBA00022833"/>
    </source>
</evidence>
<dbReference type="PANTHER" id="PTHR28620:SF1">
    <property type="entry name" value="CENP-V_GFA DOMAIN-CONTAINING PROTEIN"/>
    <property type="match status" value="1"/>
</dbReference>
<dbReference type="WBParaSite" id="MBELARI_LOCUS4848">
    <property type="protein sequence ID" value="MBELARI_LOCUS4848"/>
    <property type="gene ID" value="MBELARI_LOCUS4848"/>
</dbReference>
<feature type="domain" description="CENP-V/GFA" evidence="4">
    <location>
        <begin position="9"/>
        <end position="121"/>
    </location>
</feature>
<sequence length="138" mass="15820">MSDSNLVFHSGSCHCGAVKWQCEGPKILKAITCNCSICKKKQNHHFIVSKECFRLLEGKQFLTTYQFNQKLAQHSFCQICGVQSFYVPRSNPNDVAIMPHCIDSDTVEKIEWTTFDGENWEETMKHQAPKAFSLKQTK</sequence>
<proteinExistence type="inferred from homology"/>
<dbReference type="PANTHER" id="PTHR28620">
    <property type="entry name" value="CENTROMERE PROTEIN V"/>
    <property type="match status" value="1"/>
</dbReference>
<reference evidence="6 7" key="1">
    <citation type="submission" date="2024-02" db="UniProtKB">
        <authorList>
            <consortium name="WormBaseParasite"/>
        </authorList>
    </citation>
    <scope>IDENTIFICATION</scope>
</reference>
<dbReference type="InterPro" id="IPR011057">
    <property type="entry name" value="Mss4-like_sf"/>
</dbReference>
<dbReference type="WBParaSite" id="MBELARI_LOCUS2821">
    <property type="protein sequence ID" value="MBELARI_LOCUS2821"/>
    <property type="gene ID" value="MBELARI_LOCUS2821"/>
</dbReference>
<keyword evidence="3" id="KW-0862">Zinc</keyword>
<organism evidence="5 7">
    <name type="scientific">Mesorhabditis belari</name>
    <dbReference type="NCBI Taxonomy" id="2138241"/>
    <lineage>
        <taxon>Eukaryota</taxon>
        <taxon>Metazoa</taxon>
        <taxon>Ecdysozoa</taxon>
        <taxon>Nematoda</taxon>
        <taxon>Chromadorea</taxon>
        <taxon>Rhabditida</taxon>
        <taxon>Rhabditina</taxon>
        <taxon>Rhabditomorpha</taxon>
        <taxon>Rhabditoidea</taxon>
        <taxon>Rhabditidae</taxon>
        <taxon>Mesorhabditinae</taxon>
        <taxon>Mesorhabditis</taxon>
    </lineage>
</organism>
<evidence type="ECO:0000259" key="4">
    <source>
        <dbReference type="PROSITE" id="PS51891"/>
    </source>
</evidence>
<evidence type="ECO:0000313" key="6">
    <source>
        <dbReference type="WBParaSite" id="MBELARI_LOCUS2821"/>
    </source>
</evidence>
<dbReference type="SUPFAM" id="SSF51316">
    <property type="entry name" value="Mss4-like"/>
    <property type="match status" value="1"/>
</dbReference>
<dbReference type="PROSITE" id="PS51891">
    <property type="entry name" value="CENP_V_GFA"/>
    <property type="match status" value="1"/>
</dbReference>
<dbReference type="Proteomes" id="UP000887575">
    <property type="component" value="Unassembled WGS sequence"/>
</dbReference>
<name>A0AAF3FCY4_9BILA</name>
<keyword evidence="5" id="KW-1185">Reference proteome</keyword>
<dbReference type="Pfam" id="PF04828">
    <property type="entry name" value="GFA"/>
    <property type="match status" value="1"/>
</dbReference>
<accession>A0AAF3FCY4</accession>
<dbReference type="GO" id="GO:0016846">
    <property type="term" value="F:carbon-sulfur lyase activity"/>
    <property type="evidence" value="ECO:0007669"/>
    <property type="project" value="InterPro"/>
</dbReference>
<keyword evidence="2" id="KW-0479">Metal-binding</keyword>
<evidence type="ECO:0000256" key="2">
    <source>
        <dbReference type="ARBA" id="ARBA00022723"/>
    </source>
</evidence>
<protein>
    <recommendedName>
        <fullName evidence="4">CENP-V/GFA domain-containing protein</fullName>
    </recommendedName>
</protein>
<dbReference type="AlphaFoldDB" id="A0AAF3FCY4"/>
<dbReference type="GO" id="GO:0046872">
    <property type="term" value="F:metal ion binding"/>
    <property type="evidence" value="ECO:0007669"/>
    <property type="project" value="UniProtKB-KW"/>
</dbReference>